<keyword evidence="3" id="KW-1185">Reference proteome</keyword>
<dbReference type="Gene3D" id="1.25.10.10">
    <property type="entry name" value="Leucine-rich Repeat Variant"/>
    <property type="match status" value="1"/>
</dbReference>
<evidence type="ECO:0000259" key="1">
    <source>
        <dbReference type="Pfam" id="PF25458"/>
    </source>
</evidence>
<sequence length="1048" mass="115473">MSSIAKREREWKVSTLDGDTAEIAANVNSKRPRLCSPTSSFSSDVISVSQSLTITSVEGFRTPHPMTVLDAIRTKLQSTSDPHLQARLLIQYSSAAASPRAMTAAAIDFLFSFLQQNQTQSETPTDGNQTNKDTRSSGGIVVGAIVRGLRQLLAVKAAVVEPMIQVDAMGEQLMQCMSVGEDFKLRRDMMRIAVDCLMLTSKYKQVEMLLRTCVQDHDTGMQTICLRGYLRLDDDGRCFAVAQTASNFGTVDVVAEHFDRFAAFVLFAQSDEVKVLAAQVLVALANRHPQHETANSKYFPSLASVTTAKMPLFLPEKTFYVLCMAGYDTEDSVRAEVARCLRRFSRVLRSDVVEHAVIKTQIDEAVIDVLPEVLEMNTRRMMSSGVLLSLLEDVDMNVSAEASRTIARLSEMAMTPDAGAGQWSKRVLERAITAHFDILPRAKMPSAAQLCHVLVNSLGRLLACRHRIDTKTKFTISSTDLSCLVGCAVSSTGSSKVTVVGTLLVFQYCDLSSIWAVQHLVDFVLEIATLPLFDRDDDIDEDADYWNERLLATIQTLGNKCAKVLQADVALSDRLQREVSTQHNSKHRLFGRVCQALLGHMGLANGEKSANTDKAKPPSDGSSLFFLDRSPLEASHVLQKPRTVSTRAVSVMETLWMPPSDETIAVYLKAIRRLRTALATDDLDVSFRVADTLVRLRQYVQSFPDASAAPTPTVHKYVSMEAMLSTSPSVTSGHTKNSSRGSQDQNEAQAFAHLYLPTDLQKGCQDIVDAASGLYIKAFALSLLPRTELLQLVLLGRVGLVLASVQNSTDSCQTTENLRWVGEEATRLCFLINDNKRQDDVWLPIQSLSEVRSLNELKRAFVAIVRKAWPAALIETAISRFEPPTSGIGSSRYQHVAVALASIQEPTSRVSTKLDPREVTANWPFDQRVHFSLTNVRDVTQVYIKSVLPNGNVAHHHVPGNCIRIRGPRKHWVEHTIRLTVSPFSDPTAFVVAVCLGHPTLPGSVKQNAPGSGEASLQMFTEISASVRVPIFHRTSYTLRQAKLSTAP</sequence>
<dbReference type="AlphaFoldDB" id="A0AAV0V8X3"/>
<feature type="domain" description="Integrator complex subunit 4/Protein SIEL C-terminal Ig-like" evidence="1">
    <location>
        <begin position="903"/>
        <end position="1034"/>
    </location>
</feature>
<organism evidence="2 3">
    <name type="scientific">Peronospora destructor</name>
    <dbReference type="NCBI Taxonomy" id="86335"/>
    <lineage>
        <taxon>Eukaryota</taxon>
        <taxon>Sar</taxon>
        <taxon>Stramenopiles</taxon>
        <taxon>Oomycota</taxon>
        <taxon>Peronosporomycetes</taxon>
        <taxon>Peronosporales</taxon>
        <taxon>Peronosporaceae</taxon>
        <taxon>Peronospora</taxon>
    </lineage>
</organism>
<comment type="caution">
    <text evidence="2">The sequence shown here is derived from an EMBL/GenBank/DDBJ whole genome shotgun (WGS) entry which is preliminary data.</text>
</comment>
<dbReference type="EMBL" id="CANTFM010002223">
    <property type="protein sequence ID" value="CAI5744928.1"/>
    <property type="molecule type" value="Genomic_DNA"/>
</dbReference>
<dbReference type="InterPro" id="IPR011989">
    <property type="entry name" value="ARM-like"/>
</dbReference>
<dbReference type="InterPro" id="IPR057412">
    <property type="entry name" value="INTS4_C"/>
</dbReference>
<dbReference type="InterPro" id="IPR016024">
    <property type="entry name" value="ARM-type_fold"/>
</dbReference>
<evidence type="ECO:0000313" key="2">
    <source>
        <dbReference type="EMBL" id="CAI5744928.1"/>
    </source>
</evidence>
<dbReference type="Proteomes" id="UP001162029">
    <property type="component" value="Unassembled WGS sequence"/>
</dbReference>
<name>A0AAV0V8X3_9STRA</name>
<proteinExistence type="predicted"/>
<gene>
    <name evidence="2" type="ORF">PDE001_LOCUS10048</name>
</gene>
<reference evidence="2" key="1">
    <citation type="submission" date="2022-12" db="EMBL/GenBank/DDBJ databases">
        <authorList>
            <person name="Webb A."/>
        </authorList>
    </citation>
    <scope>NUCLEOTIDE SEQUENCE</scope>
    <source>
        <strain evidence="2">Pd1</strain>
    </source>
</reference>
<dbReference type="SUPFAM" id="SSF48371">
    <property type="entry name" value="ARM repeat"/>
    <property type="match status" value="1"/>
</dbReference>
<evidence type="ECO:0000313" key="3">
    <source>
        <dbReference type="Proteomes" id="UP001162029"/>
    </source>
</evidence>
<accession>A0AAV0V8X3</accession>
<protein>
    <recommendedName>
        <fullName evidence="1">Integrator complex subunit 4/Protein SIEL C-terminal Ig-like domain-containing protein</fullName>
    </recommendedName>
</protein>
<dbReference type="Pfam" id="PF25458">
    <property type="entry name" value="INTS4_C"/>
    <property type="match status" value="1"/>
</dbReference>